<name>A0A314KQI1_NICAT</name>
<protein>
    <submittedName>
        <fullName evidence="1">Uncharacterized protein</fullName>
    </submittedName>
</protein>
<accession>A0A314KQI1</accession>
<sequence length="77" mass="9102">MTKTNFDAEKQYQSVNVFCRVERGGQYLCNDLYREDICCNVGYLSFEGYSHTSLFSRQKLYRKIVVVSFDYMIDTTL</sequence>
<evidence type="ECO:0000313" key="1">
    <source>
        <dbReference type="EMBL" id="OIT31523.1"/>
    </source>
</evidence>
<dbReference type="EMBL" id="MJEQ01001253">
    <property type="protein sequence ID" value="OIT31523.1"/>
    <property type="molecule type" value="Genomic_DNA"/>
</dbReference>
<evidence type="ECO:0000313" key="2">
    <source>
        <dbReference type="Proteomes" id="UP000187609"/>
    </source>
</evidence>
<reference evidence="1" key="1">
    <citation type="submission" date="2016-11" db="EMBL/GenBank/DDBJ databases">
        <title>The genome of Nicotiana attenuata.</title>
        <authorList>
            <person name="Xu S."/>
            <person name="Brockmoeller T."/>
            <person name="Gaquerel E."/>
            <person name="Navarro A."/>
            <person name="Kuhl H."/>
            <person name="Gase K."/>
            <person name="Ling Z."/>
            <person name="Zhou W."/>
            <person name="Kreitzer C."/>
            <person name="Stanke M."/>
            <person name="Tang H."/>
            <person name="Lyons E."/>
            <person name="Pandey P."/>
            <person name="Pandey S.P."/>
            <person name="Timmermann B."/>
            <person name="Baldwin I.T."/>
        </authorList>
    </citation>
    <scope>NUCLEOTIDE SEQUENCE [LARGE SCALE GENOMIC DNA]</scope>
    <source>
        <strain evidence="1">UT</strain>
    </source>
</reference>
<dbReference type="Proteomes" id="UP000187609">
    <property type="component" value="Unassembled WGS sequence"/>
</dbReference>
<proteinExistence type="predicted"/>
<dbReference type="AlphaFoldDB" id="A0A314KQI1"/>
<comment type="caution">
    <text evidence="1">The sequence shown here is derived from an EMBL/GenBank/DDBJ whole genome shotgun (WGS) entry which is preliminary data.</text>
</comment>
<gene>
    <name evidence="1" type="ORF">A4A49_11530</name>
</gene>
<organism evidence="1 2">
    <name type="scientific">Nicotiana attenuata</name>
    <name type="common">Coyote tobacco</name>
    <dbReference type="NCBI Taxonomy" id="49451"/>
    <lineage>
        <taxon>Eukaryota</taxon>
        <taxon>Viridiplantae</taxon>
        <taxon>Streptophyta</taxon>
        <taxon>Embryophyta</taxon>
        <taxon>Tracheophyta</taxon>
        <taxon>Spermatophyta</taxon>
        <taxon>Magnoliopsida</taxon>
        <taxon>eudicotyledons</taxon>
        <taxon>Gunneridae</taxon>
        <taxon>Pentapetalae</taxon>
        <taxon>asterids</taxon>
        <taxon>lamiids</taxon>
        <taxon>Solanales</taxon>
        <taxon>Solanaceae</taxon>
        <taxon>Nicotianoideae</taxon>
        <taxon>Nicotianeae</taxon>
        <taxon>Nicotiana</taxon>
    </lineage>
</organism>
<keyword evidence="2" id="KW-1185">Reference proteome</keyword>
<dbReference type="Gramene" id="OIT31523">
    <property type="protein sequence ID" value="OIT31523"/>
    <property type="gene ID" value="A4A49_11530"/>
</dbReference>